<keyword evidence="9 23" id="KW-0285">Flavoprotein</keyword>
<proteinExistence type="inferred from homology"/>
<dbReference type="EMBL" id="CAXAMM010040496">
    <property type="protein sequence ID" value="CAK9093665.1"/>
    <property type="molecule type" value="Genomic_DNA"/>
</dbReference>
<evidence type="ECO:0000259" key="25">
    <source>
        <dbReference type="Pfam" id="PF04757"/>
    </source>
</evidence>
<keyword evidence="15" id="KW-0653">Protein transport</keyword>
<evidence type="ECO:0000256" key="17">
    <source>
        <dbReference type="ARBA" id="ARBA00023002"/>
    </source>
</evidence>
<comment type="catalytic activity">
    <reaction evidence="22 23">
        <text>protoporphyrinogen IX + 3 O2 = protoporphyrin IX + 3 H2O2</text>
        <dbReference type="Rhea" id="RHEA:25576"/>
        <dbReference type="ChEBI" id="CHEBI:15379"/>
        <dbReference type="ChEBI" id="CHEBI:16240"/>
        <dbReference type="ChEBI" id="CHEBI:57306"/>
        <dbReference type="ChEBI" id="CHEBI:57307"/>
        <dbReference type="EC" id="1.3.3.4"/>
    </reaction>
</comment>
<evidence type="ECO:0000256" key="11">
    <source>
        <dbReference type="ARBA" id="ARBA00022723"/>
    </source>
</evidence>
<dbReference type="Proteomes" id="UP001642464">
    <property type="component" value="Unassembled WGS sequence"/>
</dbReference>
<accession>A0ABP0R0L1</accession>
<sequence length="612" mass="67300">MVKVHMSHNADGRDSGAIGAYRISFTKNHADTRLRLFYSDNLRALSGAHDCACKWEILVDGNQCPSVEIFGQVYVRRHHAGNVHDTNPHRPRSFAGFCDGVTKGDHVAIVNVKQQGPACDCYTLWHPSANRKGSHGALEVHEFFKPCSSLTKSECKEPRCVVNSEEDRCSDLIPCPGHDKVAVGSACQCGKEAAAKGKFCYEDKTVHDGPKEEKSDALGLQSPWLLLALLALSWLDAWPESRFRRLLAAALNAVLVNGNWGEWLMLFLRLHLALFYLFGRYRHLPERLLNLRAVSLAERPYRSFSYRPLGFVLLAQAIGQLLAKILQRRQRSGADVADTETLQAAMGNWAPALPQSRLSAGRPPRCNICNASRLTFVPSKPLHPRLMTSKSVHVLDYDTPEGAKRLRSKALILTAPSYVTASLLKEVCPAAASALEGIRYPRVAAVTVEYPKSAFREPDHGKGIVNGFGQLHPRSQGIRTLGTIYSSSLFPNRMPDDDKIMLLHYIGGARDPELFGGIQGLTEGQLVEATHKDTVETMLHPSEASNLPKALGVRVWDRAIPQLEVGHQDRLDTVKKSLGIEGVEGLYLAGNFVGGVALGRCSLLRLECSGGE</sequence>
<evidence type="ECO:0000256" key="19">
    <source>
        <dbReference type="ARBA" id="ARBA00023136"/>
    </source>
</evidence>
<evidence type="ECO:0000256" key="21">
    <source>
        <dbReference type="ARBA" id="ARBA00023244"/>
    </source>
</evidence>
<evidence type="ECO:0000256" key="1">
    <source>
        <dbReference type="ARBA" id="ARBA00002600"/>
    </source>
</evidence>
<evidence type="ECO:0000256" key="7">
    <source>
        <dbReference type="ARBA" id="ARBA00012867"/>
    </source>
</evidence>
<dbReference type="Gene3D" id="3.50.50.60">
    <property type="entry name" value="FAD/NAD(P)-binding domain"/>
    <property type="match status" value="1"/>
</dbReference>
<evidence type="ECO:0000256" key="6">
    <source>
        <dbReference type="ARBA" id="ARBA00010551"/>
    </source>
</evidence>
<comment type="cofactor">
    <cofactor evidence="23">
        <name>FAD</name>
        <dbReference type="ChEBI" id="CHEBI:57692"/>
    </cofactor>
    <text evidence="23">Binds 1 FAD per subunit.</text>
</comment>
<evidence type="ECO:0000259" key="24">
    <source>
        <dbReference type="Pfam" id="PF01593"/>
    </source>
</evidence>
<dbReference type="InterPro" id="IPR006845">
    <property type="entry name" value="Pex_N"/>
</dbReference>
<keyword evidence="20" id="KW-0576">Peroxisome</keyword>
<comment type="pathway">
    <text evidence="4 23">Porphyrin-containing compound metabolism; protoporphyrin-IX biosynthesis; protoporphyrin-IX from protoporphyrinogen-IX: step 1/1.</text>
</comment>
<evidence type="ECO:0000256" key="13">
    <source>
        <dbReference type="ARBA" id="ARBA00022827"/>
    </source>
</evidence>
<dbReference type="PANTHER" id="PTHR42923:SF3">
    <property type="entry name" value="PROTOPORPHYRINOGEN OXIDASE"/>
    <property type="match status" value="1"/>
</dbReference>
<dbReference type="InterPro" id="IPR057873">
    <property type="entry name" value="CTHRC1_C"/>
</dbReference>
<keyword evidence="19" id="KW-0472">Membrane</keyword>
<reference evidence="27 28" key="1">
    <citation type="submission" date="2024-02" db="EMBL/GenBank/DDBJ databases">
        <authorList>
            <person name="Chen Y."/>
            <person name="Shah S."/>
            <person name="Dougan E. K."/>
            <person name="Thang M."/>
            <person name="Chan C."/>
        </authorList>
    </citation>
    <scope>NUCLEOTIDE SEQUENCE [LARGE SCALE GENOMIC DNA]</scope>
</reference>
<name>A0ABP0R0L1_9DINO</name>
<dbReference type="InterPro" id="IPR002937">
    <property type="entry name" value="Amino_oxidase"/>
</dbReference>
<keyword evidence="28" id="KW-1185">Reference proteome</keyword>
<evidence type="ECO:0000256" key="4">
    <source>
        <dbReference type="ARBA" id="ARBA00005073"/>
    </source>
</evidence>
<dbReference type="Pfam" id="PF25815">
    <property type="entry name" value="CTHRC1_C"/>
    <property type="match status" value="1"/>
</dbReference>
<comment type="subcellular location">
    <subcellularLocation>
        <location evidence="23">Mitochondrion inner membrane</location>
    </subcellularLocation>
    <subcellularLocation>
        <location evidence="2">Peroxisome membrane</location>
        <topology evidence="2">Multi-pass membrane protein</topology>
    </subcellularLocation>
</comment>
<keyword evidence="8" id="KW-0813">Transport</keyword>
<dbReference type="Pfam" id="PF01593">
    <property type="entry name" value="Amino_oxidase"/>
    <property type="match status" value="1"/>
</dbReference>
<keyword evidence="11" id="KW-0479">Metal-binding</keyword>
<evidence type="ECO:0000256" key="8">
    <source>
        <dbReference type="ARBA" id="ARBA00022448"/>
    </source>
</evidence>
<evidence type="ECO:0000256" key="3">
    <source>
        <dbReference type="ARBA" id="ARBA00004906"/>
    </source>
</evidence>
<feature type="domain" description="CTHRC1 C-terminal" evidence="26">
    <location>
        <begin position="11"/>
        <end position="125"/>
    </location>
</feature>
<dbReference type="NCBIfam" id="TIGR00562">
    <property type="entry name" value="proto_IX_ox"/>
    <property type="match status" value="1"/>
</dbReference>
<gene>
    <name evidence="27" type="ORF">SCF082_LOCUS44062</name>
</gene>
<dbReference type="PANTHER" id="PTHR42923">
    <property type="entry name" value="PROTOPORPHYRINOGEN OXIDASE"/>
    <property type="match status" value="1"/>
</dbReference>
<evidence type="ECO:0000256" key="15">
    <source>
        <dbReference type="ARBA" id="ARBA00022927"/>
    </source>
</evidence>
<evidence type="ECO:0000256" key="18">
    <source>
        <dbReference type="ARBA" id="ARBA00023133"/>
    </source>
</evidence>
<feature type="domain" description="Amine oxidase" evidence="24">
    <location>
        <begin position="405"/>
        <end position="593"/>
    </location>
</feature>
<dbReference type="InterPro" id="IPR004572">
    <property type="entry name" value="Protoporphyrinogen_oxidase"/>
</dbReference>
<keyword evidence="17 23" id="KW-0560">Oxidoreductase</keyword>
<comment type="similarity">
    <text evidence="5">Belongs to the pex2/pex10/pex12 family.</text>
</comment>
<evidence type="ECO:0000256" key="16">
    <source>
        <dbReference type="ARBA" id="ARBA00022989"/>
    </source>
</evidence>
<evidence type="ECO:0000256" key="2">
    <source>
        <dbReference type="ARBA" id="ARBA00004585"/>
    </source>
</evidence>
<evidence type="ECO:0000256" key="12">
    <source>
        <dbReference type="ARBA" id="ARBA00022771"/>
    </source>
</evidence>
<dbReference type="Pfam" id="PF04757">
    <property type="entry name" value="Pex2_Pex12"/>
    <property type="match status" value="1"/>
</dbReference>
<evidence type="ECO:0000259" key="26">
    <source>
        <dbReference type="Pfam" id="PF25815"/>
    </source>
</evidence>
<protein>
    <recommendedName>
        <fullName evidence="7 23">Protoporphyrinogen oxidase</fullName>
        <ecNumber evidence="7 23">1.3.3.4</ecNumber>
    </recommendedName>
</protein>
<evidence type="ECO:0000256" key="23">
    <source>
        <dbReference type="RuleBase" id="RU367069"/>
    </source>
</evidence>
<evidence type="ECO:0000256" key="20">
    <source>
        <dbReference type="ARBA" id="ARBA00023140"/>
    </source>
</evidence>
<organism evidence="27 28">
    <name type="scientific">Durusdinium trenchii</name>
    <dbReference type="NCBI Taxonomy" id="1381693"/>
    <lineage>
        <taxon>Eukaryota</taxon>
        <taxon>Sar</taxon>
        <taxon>Alveolata</taxon>
        <taxon>Dinophyceae</taxon>
        <taxon>Suessiales</taxon>
        <taxon>Symbiodiniaceae</taxon>
        <taxon>Durusdinium</taxon>
    </lineage>
</organism>
<keyword evidence="16" id="KW-1133">Transmembrane helix</keyword>
<evidence type="ECO:0000256" key="9">
    <source>
        <dbReference type="ARBA" id="ARBA00022630"/>
    </source>
</evidence>
<evidence type="ECO:0000313" key="27">
    <source>
        <dbReference type="EMBL" id="CAK9093665.1"/>
    </source>
</evidence>
<dbReference type="InterPro" id="IPR036188">
    <property type="entry name" value="FAD/NAD-bd_sf"/>
</dbReference>
<feature type="domain" description="Pex N-terminal" evidence="25">
    <location>
        <begin position="259"/>
        <end position="332"/>
    </location>
</feature>
<evidence type="ECO:0000256" key="14">
    <source>
        <dbReference type="ARBA" id="ARBA00022833"/>
    </source>
</evidence>
<evidence type="ECO:0000256" key="10">
    <source>
        <dbReference type="ARBA" id="ARBA00022692"/>
    </source>
</evidence>
<dbReference type="SUPFAM" id="SSF54373">
    <property type="entry name" value="FAD-linked reductases, C-terminal domain"/>
    <property type="match status" value="1"/>
</dbReference>
<keyword evidence="14" id="KW-0862">Zinc</keyword>
<comment type="pathway">
    <text evidence="3">Protein modification; protein ubiquitination.</text>
</comment>
<dbReference type="InterPro" id="IPR050464">
    <property type="entry name" value="Zeta_carotene_desat/Oxidored"/>
</dbReference>
<keyword evidence="21 23" id="KW-0627">Porphyrin biosynthesis</keyword>
<keyword evidence="18 23" id="KW-0350">Heme biosynthesis</keyword>
<comment type="function">
    <text evidence="1 23">Catalyzes the 6-electron oxidation of protoporphyrinogen-IX to form protoporphyrin-IX.</text>
</comment>
<evidence type="ECO:0000256" key="22">
    <source>
        <dbReference type="ARBA" id="ARBA00047554"/>
    </source>
</evidence>
<comment type="similarity">
    <text evidence="6 23">Belongs to the protoporphyrinogen/coproporphyrinogen oxidase family. Protoporphyrinogen oxidase subfamily.</text>
</comment>
<keyword evidence="12" id="KW-0863">Zinc-finger</keyword>
<comment type="caution">
    <text evidence="27">The sequence shown here is derived from an EMBL/GenBank/DDBJ whole genome shotgun (WGS) entry which is preliminary data.</text>
</comment>
<dbReference type="EC" id="1.3.3.4" evidence="7 23"/>
<evidence type="ECO:0000313" key="28">
    <source>
        <dbReference type="Proteomes" id="UP001642464"/>
    </source>
</evidence>
<evidence type="ECO:0000256" key="5">
    <source>
        <dbReference type="ARBA" id="ARBA00008704"/>
    </source>
</evidence>
<keyword evidence="10" id="KW-0812">Transmembrane</keyword>
<keyword evidence="13 23" id="KW-0274">FAD</keyword>